<sequence length="138" mass="14944">MANSIKQPSDGLALQITRPARQAGFVGEDSEGTATYLATIRIHAVGGVLIAIDVDGVSDEAEAEIVVAAIEDTGSAYTSIDTRRPDPKRRITAVEFESIVFEPLGRRCNRSQLRPTDEIAHSVICPPRLSLNRVCWLA</sequence>
<gene>
    <name evidence="1" type="ORF">HNR49_002263</name>
</gene>
<protein>
    <submittedName>
        <fullName evidence="1">Uncharacterized protein</fullName>
    </submittedName>
</protein>
<organism evidence="1 2">
    <name type="scientific">Halobacterium salinarum</name>
    <name type="common">Halobacterium halobium</name>
    <dbReference type="NCBI Taxonomy" id="2242"/>
    <lineage>
        <taxon>Archaea</taxon>
        <taxon>Methanobacteriati</taxon>
        <taxon>Methanobacteriota</taxon>
        <taxon>Stenosarchaea group</taxon>
        <taxon>Halobacteria</taxon>
        <taxon>Halobacteriales</taxon>
        <taxon>Halobacteriaceae</taxon>
        <taxon>Halobacterium</taxon>
    </lineage>
</organism>
<accession>A0A841HDF2</accession>
<comment type="caution">
    <text evidence="1">The sequence shown here is derived from an EMBL/GenBank/DDBJ whole genome shotgun (WGS) entry which is preliminary data.</text>
</comment>
<evidence type="ECO:0000313" key="1">
    <source>
        <dbReference type="EMBL" id="MBB6090877.1"/>
    </source>
</evidence>
<dbReference type="AlphaFoldDB" id="A0A841HDF2"/>
<name>A0A841HDF2_HALSI</name>
<proteinExistence type="predicted"/>
<reference evidence="1" key="1">
    <citation type="submission" date="2020-08" db="EMBL/GenBank/DDBJ databases">
        <title>Genomic Encyclopedia of Type Strains, Phase IV (KMG-IV): sequencing the most valuable type-strain genomes for metagenomic binning, comparative biology and taxonomic classification.</title>
        <authorList>
            <person name="Goeker M."/>
        </authorList>
    </citation>
    <scope>NUCLEOTIDE SEQUENCE</scope>
    <source>
        <strain evidence="1">DSM 669</strain>
    </source>
</reference>
<dbReference type="RefSeq" id="WP_148265518.1">
    <property type="nucleotide sequence ID" value="NZ_CP146626.1"/>
</dbReference>
<dbReference type="Proteomes" id="UP000642919">
    <property type="component" value="Unassembled WGS sequence"/>
</dbReference>
<dbReference type="GeneID" id="68695294"/>
<dbReference type="EMBL" id="JACHGX010000010">
    <property type="protein sequence ID" value="MBB6090877.1"/>
    <property type="molecule type" value="Genomic_DNA"/>
</dbReference>
<evidence type="ECO:0000313" key="2">
    <source>
        <dbReference type="Proteomes" id="UP000642919"/>
    </source>
</evidence>